<reference evidence="1 2" key="1">
    <citation type="submission" date="2017-09" db="EMBL/GenBank/DDBJ databases">
        <title>Depth-based differentiation of microbial function through sediment-hosted aquifers and enrichment of novel symbionts in the deep terrestrial subsurface.</title>
        <authorList>
            <person name="Probst A.J."/>
            <person name="Ladd B."/>
            <person name="Jarett J.K."/>
            <person name="Geller-Mcgrath D.E."/>
            <person name="Sieber C.M."/>
            <person name="Emerson J.B."/>
            <person name="Anantharaman K."/>
            <person name="Thomas B.C."/>
            <person name="Malmstrom R."/>
            <person name="Stieglmeier M."/>
            <person name="Klingl A."/>
            <person name="Woyke T."/>
            <person name="Ryan C.M."/>
            <person name="Banfield J.F."/>
        </authorList>
    </citation>
    <scope>NUCLEOTIDE SEQUENCE [LARGE SCALE GENOMIC DNA]</scope>
    <source>
        <strain evidence="1">CG22_combo_CG10-13_8_21_14_all_39_10</strain>
    </source>
</reference>
<sequence>MKVTINQPYFLPYIGLMEKAKFADLFVVNDYSPISLMRRIHRRVKIMEGFKSPTAKFITEWVYSTNDGKPFNKILLDDNFYRRIKEIINSIQHAYARAKFFDYLSDDLFRQLQDPKPKTLGEFNFKLIELLLKKLNIKTKTILASQSGLFDEKDLNMTPDGFKNHGTYMAFRMCQITRATKYISGQSGPKYLDEKPFENNGIGILYQKIGFSSYPQFNFVEKDFLPGLSIIDLIFHCGPGSEKFVGQNSVFLSKI</sequence>
<accession>A0A2H0BIX6</accession>
<protein>
    <recommendedName>
        <fullName evidence="3">WbqC family protein</fullName>
    </recommendedName>
</protein>
<evidence type="ECO:0008006" key="3">
    <source>
        <dbReference type="Google" id="ProtNLM"/>
    </source>
</evidence>
<dbReference type="AlphaFoldDB" id="A0A2H0BIX6"/>
<dbReference type="Pfam" id="PF08889">
    <property type="entry name" value="WbqC"/>
    <property type="match status" value="1"/>
</dbReference>
<proteinExistence type="predicted"/>
<comment type="caution">
    <text evidence="1">The sequence shown here is derived from an EMBL/GenBank/DDBJ whole genome shotgun (WGS) entry which is preliminary data.</text>
</comment>
<name>A0A2H0BIX6_9BACT</name>
<dbReference type="Proteomes" id="UP000229847">
    <property type="component" value="Unassembled WGS sequence"/>
</dbReference>
<dbReference type="InterPro" id="IPR014985">
    <property type="entry name" value="WbqC"/>
</dbReference>
<evidence type="ECO:0000313" key="1">
    <source>
        <dbReference type="EMBL" id="PIP57591.1"/>
    </source>
</evidence>
<gene>
    <name evidence="1" type="ORF">COX03_02250</name>
</gene>
<organism evidence="1 2">
    <name type="scientific">Candidatus Woesebacteria bacterium CG22_combo_CG10-13_8_21_14_all_39_10</name>
    <dbReference type="NCBI Taxonomy" id="1975059"/>
    <lineage>
        <taxon>Bacteria</taxon>
        <taxon>Candidatus Woeseibacteriota</taxon>
    </lineage>
</organism>
<dbReference type="EMBL" id="PCSW01000068">
    <property type="protein sequence ID" value="PIP57591.1"/>
    <property type="molecule type" value="Genomic_DNA"/>
</dbReference>
<evidence type="ECO:0000313" key="2">
    <source>
        <dbReference type="Proteomes" id="UP000229847"/>
    </source>
</evidence>